<keyword evidence="2" id="KW-1185">Reference proteome</keyword>
<accession>A0A6J1KTN0</accession>
<feature type="region of interest" description="Disordered" evidence="1">
    <location>
        <begin position="1"/>
        <end position="25"/>
    </location>
</feature>
<feature type="compositionally biased region" description="Acidic residues" evidence="1">
    <location>
        <begin position="258"/>
        <end position="286"/>
    </location>
</feature>
<name>A0A6J1KTN0_CUCMA</name>
<organism evidence="2 3">
    <name type="scientific">Cucurbita maxima</name>
    <name type="common">Pumpkin</name>
    <name type="synonym">Winter squash</name>
    <dbReference type="NCBI Taxonomy" id="3661"/>
    <lineage>
        <taxon>Eukaryota</taxon>
        <taxon>Viridiplantae</taxon>
        <taxon>Streptophyta</taxon>
        <taxon>Embryophyta</taxon>
        <taxon>Tracheophyta</taxon>
        <taxon>Spermatophyta</taxon>
        <taxon>Magnoliopsida</taxon>
        <taxon>eudicotyledons</taxon>
        <taxon>Gunneridae</taxon>
        <taxon>Pentapetalae</taxon>
        <taxon>rosids</taxon>
        <taxon>fabids</taxon>
        <taxon>Cucurbitales</taxon>
        <taxon>Cucurbitaceae</taxon>
        <taxon>Cucurbiteae</taxon>
        <taxon>Cucurbita</taxon>
    </lineage>
</organism>
<dbReference type="PANTHER" id="PTHR47512:SF3">
    <property type="entry name" value="CHALCONE-FLAVONONE ISOMERASE FAMILY PROTEIN"/>
    <property type="match status" value="1"/>
</dbReference>
<dbReference type="OrthoDB" id="162989at2759"/>
<evidence type="ECO:0000256" key="1">
    <source>
        <dbReference type="SAM" id="MobiDB-lite"/>
    </source>
</evidence>
<evidence type="ECO:0000313" key="2">
    <source>
        <dbReference type="Proteomes" id="UP000504608"/>
    </source>
</evidence>
<feature type="compositionally biased region" description="Polar residues" evidence="1">
    <location>
        <begin position="1"/>
        <end position="16"/>
    </location>
</feature>
<feature type="region of interest" description="Disordered" evidence="1">
    <location>
        <begin position="338"/>
        <end position="362"/>
    </location>
</feature>
<dbReference type="AlphaFoldDB" id="A0A6J1KTN0"/>
<dbReference type="RefSeq" id="XP_023005622.1">
    <property type="nucleotide sequence ID" value="XM_023149854.1"/>
</dbReference>
<reference evidence="3" key="1">
    <citation type="submission" date="2025-08" db="UniProtKB">
        <authorList>
            <consortium name="RefSeq"/>
        </authorList>
    </citation>
    <scope>IDENTIFICATION</scope>
    <source>
        <tissue evidence="3">Young leaves</tissue>
    </source>
</reference>
<evidence type="ECO:0000313" key="3">
    <source>
        <dbReference type="RefSeq" id="XP_023005622.1"/>
    </source>
</evidence>
<feature type="compositionally biased region" description="Acidic residues" evidence="1">
    <location>
        <begin position="353"/>
        <end position="362"/>
    </location>
</feature>
<proteinExistence type="predicted"/>
<dbReference type="KEGG" id="cmax:111498564"/>
<sequence>METPSSIRRVTRSQTLAAANSASNSNISISRKIEECDNNGLSKSLPRNRKSQDLAVSKGQDRSALIDITNDSPIVGLAAGNMMTPISSVAAKQRSCRPKMMTPGSGEALLRGQVKTLLQRVEEEAEISKLTLERRPVVHLQSPMGLAAPTPANTPQILNLSQDGNLSSTTNVSIAEEHLISQVVGDIDLFDEKKQDESQITRSLLLDFSEKSEIIDDDEAASSVCSSVFTSEEKSSPSRDDDNSSIWSIQVNASSHGEDDDEEEGEEELIEDEEEGDVEGEDDGLLDELCRGLSKISVDEKGKAEEFVGKHTRFVYDSEDELIEEVCEGVSPNILRLKGMPTPKGKHLRFSTEDEEVEEPSQ</sequence>
<protein>
    <submittedName>
        <fullName evidence="3">Uncharacterized protein LOC111498564</fullName>
    </submittedName>
</protein>
<dbReference type="GeneID" id="111498564"/>
<feature type="region of interest" description="Disordered" evidence="1">
    <location>
        <begin position="252"/>
        <end position="286"/>
    </location>
</feature>
<dbReference type="PANTHER" id="PTHR47512">
    <property type="entry name" value="EXPRESSED PROTEIN"/>
    <property type="match status" value="1"/>
</dbReference>
<dbReference type="Proteomes" id="UP000504608">
    <property type="component" value="Unplaced"/>
</dbReference>
<gene>
    <name evidence="3" type="primary">LOC111498564</name>
</gene>